<accession>A0A0N5D990</accession>
<protein>
    <recommendedName>
        <fullName evidence="12">Succinate--CoA ligase [ADP-forming] subunit beta, mitochondrial</fullName>
        <ecNumber evidence="12">6.2.1.5</ecNumber>
    </recommendedName>
    <alternativeName>
        <fullName evidence="12">Succinyl-CoA synthetase beta chain</fullName>
        <shortName evidence="12">SCS-beta</shortName>
    </alternativeName>
</protein>
<dbReference type="HAMAP" id="MF_00558">
    <property type="entry name" value="Succ_CoA_beta"/>
    <property type="match status" value="1"/>
</dbReference>
<reference evidence="16 17" key="2">
    <citation type="submission" date="2018-11" db="EMBL/GenBank/DDBJ databases">
        <authorList>
            <consortium name="Pathogen Informatics"/>
        </authorList>
    </citation>
    <scope>NUCLEOTIDE SEQUENCE [LARGE SCALE GENOMIC DNA]</scope>
</reference>
<dbReference type="InterPro" id="IPR013815">
    <property type="entry name" value="ATP_grasp_subdomain_1"/>
</dbReference>
<dbReference type="GO" id="GO:0006099">
    <property type="term" value="P:tricarboxylic acid cycle"/>
    <property type="evidence" value="ECO:0007669"/>
    <property type="project" value="UniProtKB-UniRule"/>
</dbReference>
<name>A0A0N5D990_THECL</name>
<dbReference type="Pfam" id="PF00549">
    <property type="entry name" value="Ligase_CoA"/>
    <property type="match status" value="1"/>
</dbReference>
<evidence type="ECO:0000259" key="15">
    <source>
        <dbReference type="Pfam" id="PF08442"/>
    </source>
</evidence>
<dbReference type="GO" id="GO:0000287">
    <property type="term" value="F:magnesium ion binding"/>
    <property type="evidence" value="ECO:0007669"/>
    <property type="project" value="UniProtKB-UniRule"/>
</dbReference>
<dbReference type="Proteomes" id="UP000276776">
    <property type="component" value="Unassembled WGS sequence"/>
</dbReference>
<dbReference type="GO" id="GO:0004776">
    <property type="term" value="F:succinate-CoA ligase (GDP-forming) activity"/>
    <property type="evidence" value="ECO:0007669"/>
    <property type="project" value="UniProtKB-EC"/>
</dbReference>
<keyword evidence="17" id="KW-1185">Reference proteome</keyword>
<comment type="cofactor">
    <cofactor evidence="12">
        <name>Mg(2+)</name>
        <dbReference type="ChEBI" id="CHEBI:18420"/>
    </cofactor>
    <text evidence="12">Binds 1 Mg(2+) ion per subunit.</text>
</comment>
<dbReference type="PROSITE" id="PS01217">
    <property type="entry name" value="SUCCINYL_COA_LIG_3"/>
    <property type="match status" value="1"/>
</dbReference>
<dbReference type="InterPro" id="IPR017866">
    <property type="entry name" value="Succ-CoA_synthase_bsu_CS"/>
</dbReference>
<comment type="function">
    <text evidence="12">Succinyl-CoA synthetase functions in the citric acid cycle (TCA), coupling the hydrolysis of succinyl-CoA to the synthesis of ATP and thus represents the only step of substrate-level phosphorylation in the TCA. The beta subunit provides nucleotide specificity of the enzyme and binds the substrate succinate, while the binding sites for coenzyme A and phosphate are found in the alpha subunit.</text>
</comment>
<evidence type="ECO:0000313" key="16">
    <source>
        <dbReference type="EMBL" id="VDN07338.1"/>
    </source>
</evidence>
<keyword evidence="12" id="KW-0496">Mitochondrion</keyword>
<dbReference type="EMBL" id="UYYF01004854">
    <property type="protein sequence ID" value="VDN07338.1"/>
    <property type="molecule type" value="Genomic_DNA"/>
</dbReference>
<dbReference type="WBParaSite" id="TCLT_0000969601-mRNA-1">
    <property type="protein sequence ID" value="TCLT_0000969601-mRNA-1"/>
    <property type="gene ID" value="TCLT_0000969601"/>
</dbReference>
<dbReference type="OrthoDB" id="1552at2759"/>
<comment type="catalytic activity">
    <reaction evidence="9">
        <text>GTP + succinate + CoA = succinyl-CoA + GDP + phosphate</text>
        <dbReference type="Rhea" id="RHEA:22120"/>
        <dbReference type="ChEBI" id="CHEBI:30031"/>
        <dbReference type="ChEBI" id="CHEBI:37565"/>
        <dbReference type="ChEBI" id="CHEBI:43474"/>
        <dbReference type="ChEBI" id="CHEBI:57287"/>
        <dbReference type="ChEBI" id="CHEBI:57292"/>
        <dbReference type="ChEBI" id="CHEBI:58189"/>
        <dbReference type="EC" id="6.2.1.4"/>
    </reaction>
</comment>
<evidence type="ECO:0000256" key="3">
    <source>
        <dbReference type="ARBA" id="ARBA00022598"/>
    </source>
</evidence>
<reference evidence="18" key="1">
    <citation type="submission" date="2017-02" db="UniProtKB">
        <authorList>
            <consortium name="WormBaseParasite"/>
        </authorList>
    </citation>
    <scope>IDENTIFICATION</scope>
</reference>
<dbReference type="STRING" id="103827.A0A0N5D990"/>
<evidence type="ECO:0000256" key="8">
    <source>
        <dbReference type="ARBA" id="ARBA00022946"/>
    </source>
</evidence>
<keyword evidence="8" id="KW-0809">Transit peptide</keyword>
<dbReference type="SUPFAM" id="SSF52210">
    <property type="entry name" value="Succinyl-CoA synthetase domains"/>
    <property type="match status" value="1"/>
</dbReference>
<evidence type="ECO:0000256" key="11">
    <source>
        <dbReference type="ARBA" id="ARBA00063570"/>
    </source>
</evidence>
<evidence type="ECO:0000313" key="18">
    <source>
        <dbReference type="WBParaSite" id="TCLT_0000969601-mRNA-1"/>
    </source>
</evidence>
<comment type="function">
    <text evidence="10">GTP-specific succinyl-CoA synthetase functions in the citric acid cycle (TCA), coupling the hydrolysis of succinyl-CoA to the synthesis of GTP and thus represents the only step of substrate-level phosphorylation in the TCA. The beta subunit provides nucleotide specificity of the enzyme and binds the substrate succinate, while the binding sites for coenzyme A and phosphate are found in the alpha subunit.</text>
</comment>
<dbReference type="PANTHER" id="PTHR11815">
    <property type="entry name" value="SUCCINYL-COA SYNTHETASE BETA CHAIN"/>
    <property type="match status" value="1"/>
</dbReference>
<dbReference type="GO" id="GO:0042709">
    <property type="term" value="C:succinate-CoA ligase complex"/>
    <property type="evidence" value="ECO:0007669"/>
    <property type="project" value="TreeGrafter"/>
</dbReference>
<gene>
    <name evidence="16" type="ORF">TCLT_LOCUS9685</name>
</gene>
<dbReference type="PIRSF" id="PIRSF001554">
    <property type="entry name" value="SucCS_beta"/>
    <property type="match status" value="1"/>
</dbReference>
<dbReference type="EC" id="6.2.1.5" evidence="12"/>
<dbReference type="NCBIfam" id="NF001913">
    <property type="entry name" value="PRK00696.1"/>
    <property type="match status" value="1"/>
</dbReference>
<keyword evidence="6 12" id="KW-0067">ATP-binding</keyword>
<dbReference type="AlphaFoldDB" id="A0A0N5D990"/>
<evidence type="ECO:0000256" key="6">
    <source>
        <dbReference type="ARBA" id="ARBA00022840"/>
    </source>
</evidence>
<evidence type="ECO:0000313" key="17">
    <source>
        <dbReference type="Proteomes" id="UP000276776"/>
    </source>
</evidence>
<dbReference type="FunFam" id="3.30.1490.20:FF:000004">
    <property type="entry name" value="Succinate--CoA ligase [ADP-forming] subunit beta, mitochondrial"/>
    <property type="match status" value="1"/>
</dbReference>
<dbReference type="FunFam" id="3.40.50.261:FF:000001">
    <property type="entry name" value="Succinate--CoA ligase [ADP-forming] subunit beta"/>
    <property type="match status" value="1"/>
</dbReference>
<evidence type="ECO:0000256" key="10">
    <source>
        <dbReference type="ARBA" id="ARBA00053833"/>
    </source>
</evidence>
<comment type="subcellular location">
    <subcellularLocation>
        <location evidence="12">Mitochondrion</location>
    </subcellularLocation>
</comment>
<dbReference type="OMA" id="ITACDEV"/>
<dbReference type="GO" id="GO:0004775">
    <property type="term" value="F:succinate-CoA ligase (ADP-forming) activity"/>
    <property type="evidence" value="ECO:0007669"/>
    <property type="project" value="UniProtKB-UniRule"/>
</dbReference>
<dbReference type="InterPro" id="IPR016102">
    <property type="entry name" value="Succinyl-CoA_synth-like"/>
</dbReference>
<dbReference type="Gene3D" id="3.30.1490.20">
    <property type="entry name" value="ATP-grasp fold, A domain"/>
    <property type="match status" value="1"/>
</dbReference>
<sequence length="434" mass="47720">MIKFHQEPFLNTFKVFKSILRNLSLKEYQGITLLKQAGIPVPPFYVSQSADNLYEDARKLDCSDFVVKAQVLTGGRGKGYFSSGLQGGVQIVCSPEEVREKATLMLGSKLFTKQTGAQGKLCKEVMVCKRLFSRREYYFSITMDRLSGGLVAIGSSKGGVNIEEVAATDPMAIMKCSIDILKGMTDEEAAHLAEQMGFKNNCKEQAIDIFKKLYNLFIKYDAKLIEINPIAEDIHGDLYCLDCKLNVDSNAKYRQKELYAMEDRHLQDYLEARAAKANLNYIKLDGNIGCMVNGAGLAMATMDIIKLHGGEPANFLDVGGGATVEQVTEAFRIITADKDKVNAILVNIFGGIMRCDIIAQGMISAVKELSLKIPVVVRLQGVHVEDAKALIAHSELRMLACDNLDDAAKMSVKLSQIVGLARSASVDVNFELSI</sequence>
<comment type="pathway">
    <text evidence="1 12">Carbohydrate metabolism; tricarboxylic acid cycle; succinate from succinyl-CoA (ligase route): step 1/1.</text>
</comment>
<dbReference type="Gene3D" id="3.40.50.261">
    <property type="entry name" value="Succinyl-CoA synthetase domains"/>
    <property type="match status" value="1"/>
</dbReference>
<dbReference type="SUPFAM" id="SSF56059">
    <property type="entry name" value="Glutathione synthetase ATP-binding domain-like"/>
    <property type="match status" value="1"/>
</dbReference>
<keyword evidence="3 12" id="KW-0436">Ligase</keyword>
<evidence type="ECO:0000256" key="2">
    <source>
        <dbReference type="ARBA" id="ARBA00022532"/>
    </source>
</evidence>
<evidence type="ECO:0000256" key="7">
    <source>
        <dbReference type="ARBA" id="ARBA00022842"/>
    </source>
</evidence>
<keyword evidence="4 12" id="KW-0479">Metal-binding</keyword>
<evidence type="ECO:0000256" key="12">
    <source>
        <dbReference type="HAMAP-Rule" id="MF_03219"/>
    </source>
</evidence>
<feature type="binding site" evidence="12">
    <location>
        <position position="136"/>
    </location>
    <ligand>
        <name>ATP</name>
        <dbReference type="ChEBI" id="CHEBI:30616"/>
    </ligand>
</feature>
<dbReference type="UniPathway" id="UPA00223">
    <property type="reaction ID" value="UER00999"/>
</dbReference>
<feature type="binding site" evidence="12">
    <location>
        <position position="228"/>
    </location>
    <ligand>
        <name>Mg(2+)</name>
        <dbReference type="ChEBI" id="CHEBI:18420"/>
    </ligand>
</feature>
<feature type="binding site" evidence="12">
    <location>
        <position position="242"/>
    </location>
    <ligand>
        <name>Mg(2+)</name>
        <dbReference type="ChEBI" id="CHEBI:18420"/>
    </ligand>
</feature>
<dbReference type="GO" id="GO:0005524">
    <property type="term" value="F:ATP binding"/>
    <property type="evidence" value="ECO:0007669"/>
    <property type="project" value="UniProtKB-UniRule"/>
</dbReference>
<feature type="binding site" evidence="12">
    <location>
        <position position="68"/>
    </location>
    <ligand>
        <name>ATP</name>
        <dbReference type="ChEBI" id="CHEBI:30616"/>
    </ligand>
</feature>
<dbReference type="InterPro" id="IPR005811">
    <property type="entry name" value="SUCC_ACL_C"/>
</dbReference>
<comment type="similarity">
    <text evidence="12 13">Belongs to the succinate/malate CoA ligase beta subunit family.</text>
</comment>
<evidence type="ECO:0000256" key="1">
    <source>
        <dbReference type="ARBA" id="ARBA00005064"/>
    </source>
</evidence>
<evidence type="ECO:0000259" key="14">
    <source>
        <dbReference type="Pfam" id="PF00549"/>
    </source>
</evidence>
<comment type="subunit">
    <text evidence="11">Heterodimer of an alpha and a beta subunit. The beta subunit determines specificity for GTP.</text>
</comment>
<keyword evidence="7 12" id="KW-0460">Magnesium</keyword>
<feature type="domain" description="ATP-citrate synthase/succinyl-CoA ligase C-terminal" evidence="14">
    <location>
        <begin position="291"/>
        <end position="411"/>
    </location>
</feature>
<dbReference type="FunFam" id="3.30.470.20:FF:000002">
    <property type="entry name" value="Succinate--CoA ligase [ADP-forming] subunit beta"/>
    <property type="match status" value="1"/>
</dbReference>
<dbReference type="InterPro" id="IPR013650">
    <property type="entry name" value="ATP-grasp_succ-CoA_synth-type"/>
</dbReference>
<dbReference type="InterPro" id="IPR005809">
    <property type="entry name" value="Succ_CoA_ligase-like_bsu"/>
</dbReference>
<evidence type="ECO:0000256" key="5">
    <source>
        <dbReference type="ARBA" id="ARBA00022741"/>
    </source>
</evidence>
<dbReference type="Gene3D" id="3.30.470.20">
    <property type="entry name" value="ATP-grasp fold, B domain"/>
    <property type="match status" value="1"/>
</dbReference>
<evidence type="ECO:0000256" key="9">
    <source>
        <dbReference type="ARBA" id="ARBA00052879"/>
    </source>
</evidence>
<dbReference type="GO" id="GO:0006104">
    <property type="term" value="P:succinyl-CoA metabolic process"/>
    <property type="evidence" value="ECO:0007669"/>
    <property type="project" value="TreeGrafter"/>
</dbReference>
<proteinExistence type="inferred from homology"/>
<keyword evidence="2 12" id="KW-0816">Tricarboxylic acid cycle</keyword>
<feature type="binding site" evidence="12">
    <location>
        <begin position="351"/>
        <end position="353"/>
    </location>
    <ligand>
        <name>substrate</name>
        <note>ligand shared with subunit alpha</note>
    </ligand>
</feature>
<dbReference type="Pfam" id="PF08442">
    <property type="entry name" value="ATP-grasp_2"/>
    <property type="match status" value="1"/>
</dbReference>
<dbReference type="GO" id="GO:0005739">
    <property type="term" value="C:mitochondrion"/>
    <property type="evidence" value="ECO:0007669"/>
    <property type="project" value="UniProtKB-SubCell"/>
</dbReference>
<keyword evidence="5 12" id="KW-0547">Nucleotide-binding</keyword>
<organism evidence="18">
    <name type="scientific">Thelazia callipaeda</name>
    <name type="common">Oriental eyeworm</name>
    <name type="synonym">Parasitic nematode</name>
    <dbReference type="NCBI Taxonomy" id="103827"/>
    <lineage>
        <taxon>Eukaryota</taxon>
        <taxon>Metazoa</taxon>
        <taxon>Ecdysozoa</taxon>
        <taxon>Nematoda</taxon>
        <taxon>Chromadorea</taxon>
        <taxon>Rhabditida</taxon>
        <taxon>Spirurina</taxon>
        <taxon>Spiruromorpha</taxon>
        <taxon>Thelazioidea</taxon>
        <taxon>Thelaziidae</taxon>
        <taxon>Thelazia</taxon>
    </lineage>
</organism>
<evidence type="ECO:0000256" key="4">
    <source>
        <dbReference type="ARBA" id="ARBA00022723"/>
    </source>
</evidence>
<comment type="catalytic activity">
    <reaction evidence="12">
        <text>succinate + ATP + CoA = succinyl-CoA + ADP + phosphate</text>
        <dbReference type="Rhea" id="RHEA:17661"/>
        <dbReference type="ChEBI" id="CHEBI:30031"/>
        <dbReference type="ChEBI" id="CHEBI:30616"/>
        <dbReference type="ChEBI" id="CHEBI:43474"/>
        <dbReference type="ChEBI" id="CHEBI:57287"/>
        <dbReference type="ChEBI" id="CHEBI:57292"/>
        <dbReference type="ChEBI" id="CHEBI:456216"/>
        <dbReference type="EC" id="6.2.1.5"/>
    </reaction>
</comment>
<dbReference type="NCBIfam" id="TIGR01016">
    <property type="entry name" value="sucCoAbeta"/>
    <property type="match status" value="1"/>
</dbReference>
<feature type="binding site" evidence="12">
    <location>
        <begin position="75"/>
        <end position="77"/>
    </location>
    <ligand>
        <name>ATP</name>
        <dbReference type="ChEBI" id="CHEBI:30616"/>
    </ligand>
</feature>
<evidence type="ECO:0000256" key="13">
    <source>
        <dbReference type="RuleBase" id="RU361258"/>
    </source>
</evidence>
<dbReference type="PANTHER" id="PTHR11815:SF1">
    <property type="entry name" value="SUCCINATE--COA LIGASE [ADP-FORMING] SUBUNIT BETA, MITOCHONDRIAL"/>
    <property type="match status" value="1"/>
</dbReference>
<feature type="domain" description="ATP-grasp fold succinyl-CoA synthetase-type" evidence="15">
    <location>
        <begin position="25"/>
        <end position="231"/>
    </location>
</feature>
<feature type="binding site" evidence="12">
    <location>
        <position position="293"/>
    </location>
    <ligand>
        <name>substrate</name>
        <note>ligand shared with subunit alpha</note>
    </ligand>
</feature>